<accession>A0AAU1UDX9</accession>
<evidence type="ECO:0000259" key="4">
    <source>
        <dbReference type="Pfam" id="PF07859"/>
    </source>
</evidence>
<evidence type="ECO:0000256" key="2">
    <source>
        <dbReference type="ARBA" id="ARBA00022801"/>
    </source>
</evidence>
<dbReference type="EMBL" id="CP108195">
    <property type="protein sequence ID" value="WTS15732.1"/>
    <property type="molecule type" value="Genomic_DNA"/>
</dbReference>
<dbReference type="SUPFAM" id="SSF53474">
    <property type="entry name" value="alpha/beta-Hydrolases"/>
    <property type="match status" value="1"/>
</dbReference>
<dbReference type="PROSITE" id="PS01173">
    <property type="entry name" value="LIPASE_GDXG_HIS"/>
    <property type="match status" value="1"/>
</dbReference>
<dbReference type="PROSITE" id="PS01174">
    <property type="entry name" value="LIPASE_GDXG_SER"/>
    <property type="match status" value="1"/>
</dbReference>
<evidence type="ECO:0000313" key="5">
    <source>
        <dbReference type="EMBL" id="WTS15732.1"/>
    </source>
</evidence>
<organism evidence="5">
    <name type="scientific">Streptomyces sp. NBC_00119</name>
    <dbReference type="NCBI Taxonomy" id="2975659"/>
    <lineage>
        <taxon>Bacteria</taxon>
        <taxon>Bacillati</taxon>
        <taxon>Actinomycetota</taxon>
        <taxon>Actinomycetes</taxon>
        <taxon>Kitasatosporales</taxon>
        <taxon>Streptomycetaceae</taxon>
        <taxon>Streptomyces</taxon>
    </lineage>
</organism>
<name>A0AAU1UDX9_9ACTN</name>
<dbReference type="Gene3D" id="3.40.50.1820">
    <property type="entry name" value="alpha/beta hydrolase"/>
    <property type="match status" value="1"/>
</dbReference>
<reference evidence="5" key="1">
    <citation type="submission" date="2022-10" db="EMBL/GenBank/DDBJ databases">
        <title>The complete genomes of actinobacterial strains from the NBC collection.</title>
        <authorList>
            <person name="Joergensen T.S."/>
            <person name="Alvarez Arevalo M."/>
            <person name="Sterndorff E.B."/>
            <person name="Faurdal D."/>
            <person name="Vuksanovic O."/>
            <person name="Mourched A.-S."/>
            <person name="Charusanti P."/>
            <person name="Shaw S."/>
            <person name="Blin K."/>
            <person name="Weber T."/>
        </authorList>
    </citation>
    <scope>NUCLEOTIDE SEQUENCE</scope>
    <source>
        <strain evidence="5">NBC_00119</strain>
    </source>
</reference>
<dbReference type="Pfam" id="PF07859">
    <property type="entry name" value="Abhydrolase_3"/>
    <property type="match status" value="1"/>
</dbReference>
<feature type="domain" description="Alpha/beta hydrolase fold-3" evidence="4">
    <location>
        <begin position="83"/>
        <end position="288"/>
    </location>
</feature>
<gene>
    <name evidence="5" type="ORF">OHU69_34620</name>
</gene>
<feature type="active site" evidence="3">
    <location>
        <position position="161"/>
    </location>
</feature>
<sequence length="316" mass="33030">MTAHDPLTPQARTLCDAMSATFPDPADGPLDAGALRAAARAGLGKPAVPMRSVTERRVSAPGLDAPVPVRIYEPESDGPRPLVVFLHGGGWVLCDLDTHDGLCRRLAALSGASVVSVDYRRAPEHPFPAASLDAYAVARWAAAHARELGCAPDRLFVAGDSSGGNLAAAVAQRAQGDPEGPAIAGQLLLYPVLDHRLGGESPVAFERGFFHTTAHMRWYWEQYLGANSDPAAASPGLAPDLDGLPPALVLLADCDPLRDEGLAYARRLARAGVRAEVALYPGVFHGFLGAAGFLPEADAALARATAWLTRTPGTGT</sequence>
<proteinExistence type="inferred from homology"/>
<dbReference type="PANTHER" id="PTHR48081:SF8">
    <property type="entry name" value="ALPHA_BETA HYDROLASE FOLD-3 DOMAIN-CONTAINING PROTEIN-RELATED"/>
    <property type="match status" value="1"/>
</dbReference>
<evidence type="ECO:0000256" key="3">
    <source>
        <dbReference type="PROSITE-ProRule" id="PRU10038"/>
    </source>
</evidence>
<evidence type="ECO:0000256" key="1">
    <source>
        <dbReference type="ARBA" id="ARBA00010515"/>
    </source>
</evidence>
<dbReference type="PANTHER" id="PTHR48081">
    <property type="entry name" value="AB HYDROLASE SUPERFAMILY PROTEIN C4A8.06C"/>
    <property type="match status" value="1"/>
</dbReference>
<dbReference type="AlphaFoldDB" id="A0AAU1UDX9"/>
<dbReference type="InterPro" id="IPR002168">
    <property type="entry name" value="Lipase_GDXG_HIS_AS"/>
</dbReference>
<protein>
    <submittedName>
        <fullName evidence="5">Alpha/beta hydrolase</fullName>
    </submittedName>
</protein>
<dbReference type="InterPro" id="IPR013094">
    <property type="entry name" value="AB_hydrolase_3"/>
</dbReference>
<dbReference type="InterPro" id="IPR033140">
    <property type="entry name" value="Lipase_GDXG_put_SER_AS"/>
</dbReference>
<dbReference type="GO" id="GO:0016787">
    <property type="term" value="F:hydrolase activity"/>
    <property type="evidence" value="ECO:0007669"/>
    <property type="project" value="UniProtKB-KW"/>
</dbReference>
<keyword evidence="2 5" id="KW-0378">Hydrolase</keyword>
<comment type="similarity">
    <text evidence="1">Belongs to the 'GDXG' lipolytic enzyme family.</text>
</comment>
<dbReference type="InterPro" id="IPR029058">
    <property type="entry name" value="AB_hydrolase_fold"/>
</dbReference>
<dbReference type="InterPro" id="IPR050300">
    <property type="entry name" value="GDXG_lipolytic_enzyme"/>
</dbReference>